<evidence type="ECO:0000313" key="4">
    <source>
        <dbReference type="Proteomes" id="UP000298458"/>
    </source>
</evidence>
<feature type="transmembrane region" description="Helical" evidence="1">
    <location>
        <begin position="98"/>
        <end position="119"/>
    </location>
</feature>
<feature type="transmembrane region" description="Helical" evidence="1">
    <location>
        <begin position="131"/>
        <end position="158"/>
    </location>
</feature>
<gene>
    <name evidence="3" type="ORF">EHO60_06110</name>
</gene>
<evidence type="ECO:0000256" key="1">
    <source>
        <dbReference type="SAM" id="Phobius"/>
    </source>
</evidence>
<dbReference type="EMBL" id="RQET01000004">
    <property type="protein sequence ID" value="TGK12568.1"/>
    <property type="molecule type" value="Genomic_DNA"/>
</dbReference>
<keyword evidence="1" id="KW-0472">Membrane</keyword>
<feature type="transmembrane region" description="Helical" evidence="1">
    <location>
        <begin position="206"/>
        <end position="228"/>
    </location>
</feature>
<evidence type="ECO:0000313" key="3">
    <source>
        <dbReference type="EMBL" id="TGK12568.1"/>
    </source>
</evidence>
<keyword evidence="1" id="KW-1133">Transmembrane helix</keyword>
<dbReference type="OrthoDB" id="327621at2"/>
<dbReference type="AlphaFoldDB" id="A0A4R9GII0"/>
<name>A0A4R9GII0_9LEPT</name>
<feature type="domain" description="DUF2157" evidence="2">
    <location>
        <begin position="42"/>
        <end position="152"/>
    </location>
</feature>
<organism evidence="3 4">
    <name type="scientific">Leptospira fletcheri</name>
    <dbReference type="NCBI Taxonomy" id="2484981"/>
    <lineage>
        <taxon>Bacteria</taxon>
        <taxon>Pseudomonadati</taxon>
        <taxon>Spirochaetota</taxon>
        <taxon>Spirochaetia</taxon>
        <taxon>Leptospirales</taxon>
        <taxon>Leptospiraceae</taxon>
        <taxon>Leptospira</taxon>
    </lineage>
</organism>
<reference evidence="3" key="1">
    <citation type="journal article" date="2019" name="PLoS Negl. Trop. Dis.">
        <title>Revisiting the worldwide diversity of Leptospira species in the environment.</title>
        <authorList>
            <person name="Vincent A.T."/>
            <person name="Schiettekatte O."/>
            <person name="Bourhy P."/>
            <person name="Veyrier F.J."/>
            <person name="Picardeau M."/>
        </authorList>
    </citation>
    <scope>NUCLEOTIDE SEQUENCE [LARGE SCALE GENOMIC DNA]</scope>
    <source>
        <strain evidence="3">SSW15</strain>
    </source>
</reference>
<accession>A0A4R9GII0</accession>
<evidence type="ECO:0000259" key="2">
    <source>
        <dbReference type="Pfam" id="PF09925"/>
    </source>
</evidence>
<dbReference type="Proteomes" id="UP000298458">
    <property type="component" value="Unassembled WGS sequence"/>
</dbReference>
<sequence>MKDLEKGEIYEAIQILDLGKDQARKFLISLFPQRELKEWVRFASISFLGLGLALFSSGIVFFFAYNWAGMHRFSKLGLISCSLAVAVGVYLLGKSESYSRQALLILASVLVGVLLAVYGQIYQTGANAVDLFLGWTFLSLGFVIAGNSPPLWFLWILLSNITVELYQKQVLFRDESPYSYSFALLFNAAAVFLYERENRKNDSKEIAGWFPNTVGFLTYYFATFGSIFSIFRDVKEEGDLLMVCLSLATLSIGYFVYRYKIRRLGILALSLLSAITLVFSVFVRVFDWNDFALPFLFGGIALTTVTAWSARHLMQIRNEWKKGERVG</sequence>
<dbReference type="InterPro" id="IPR018677">
    <property type="entry name" value="DUF2157"/>
</dbReference>
<keyword evidence="1" id="KW-0812">Transmembrane</keyword>
<protein>
    <submittedName>
        <fullName evidence="3">DUF2157 domain-containing protein</fullName>
    </submittedName>
</protein>
<comment type="caution">
    <text evidence="3">The sequence shown here is derived from an EMBL/GenBank/DDBJ whole genome shotgun (WGS) entry which is preliminary data.</text>
</comment>
<feature type="transmembrane region" description="Helical" evidence="1">
    <location>
        <begin position="39"/>
        <end position="64"/>
    </location>
</feature>
<feature type="transmembrane region" description="Helical" evidence="1">
    <location>
        <begin position="76"/>
        <end position="92"/>
    </location>
</feature>
<feature type="transmembrane region" description="Helical" evidence="1">
    <location>
        <begin position="240"/>
        <end position="257"/>
    </location>
</feature>
<proteinExistence type="predicted"/>
<keyword evidence="4" id="KW-1185">Reference proteome</keyword>
<feature type="transmembrane region" description="Helical" evidence="1">
    <location>
        <begin position="264"/>
        <end position="285"/>
    </location>
</feature>
<feature type="transmembrane region" description="Helical" evidence="1">
    <location>
        <begin position="178"/>
        <end position="194"/>
    </location>
</feature>
<dbReference type="Pfam" id="PF09925">
    <property type="entry name" value="DUF2157"/>
    <property type="match status" value="1"/>
</dbReference>
<feature type="transmembrane region" description="Helical" evidence="1">
    <location>
        <begin position="291"/>
        <end position="310"/>
    </location>
</feature>